<protein>
    <recommendedName>
        <fullName evidence="3">Ava_C0101 and related proteins</fullName>
    </recommendedName>
</protein>
<dbReference type="AlphaFoldDB" id="A0A7C9BLK4"/>
<dbReference type="Pfam" id="PF19459">
    <property type="entry name" value="DUF5996"/>
    <property type="match status" value="1"/>
</dbReference>
<comment type="caution">
    <text evidence="1">The sequence shown here is derived from an EMBL/GenBank/DDBJ whole genome shotgun (WGS) entry which is preliminary data.</text>
</comment>
<organism evidence="1 2">
    <name type="scientific">Salmonirosea aquatica</name>
    <dbReference type="NCBI Taxonomy" id="2654236"/>
    <lineage>
        <taxon>Bacteria</taxon>
        <taxon>Pseudomonadati</taxon>
        <taxon>Bacteroidota</taxon>
        <taxon>Cytophagia</taxon>
        <taxon>Cytophagales</taxon>
        <taxon>Spirosomataceae</taxon>
        <taxon>Salmonirosea</taxon>
    </lineage>
</organism>
<keyword evidence="2" id="KW-1185">Reference proteome</keyword>
<accession>A0A7C9BLK4</accession>
<evidence type="ECO:0000313" key="1">
    <source>
        <dbReference type="EMBL" id="MPR35615.1"/>
    </source>
</evidence>
<proteinExistence type="predicted"/>
<evidence type="ECO:0000313" key="2">
    <source>
        <dbReference type="Proteomes" id="UP000479293"/>
    </source>
</evidence>
<dbReference type="EMBL" id="WHLY01000002">
    <property type="protein sequence ID" value="MPR35615.1"/>
    <property type="molecule type" value="Genomic_DNA"/>
</dbReference>
<reference evidence="1 2" key="1">
    <citation type="submission" date="2019-10" db="EMBL/GenBank/DDBJ databases">
        <title>Draft Genome Sequence of Cytophagaceae sp. SJW1-29.</title>
        <authorList>
            <person name="Choi A."/>
        </authorList>
    </citation>
    <scope>NUCLEOTIDE SEQUENCE [LARGE SCALE GENOMIC DNA]</scope>
    <source>
        <strain evidence="1 2">SJW1-29</strain>
    </source>
</reference>
<gene>
    <name evidence="1" type="ORF">GBK04_20240</name>
</gene>
<evidence type="ECO:0008006" key="3">
    <source>
        <dbReference type="Google" id="ProtNLM"/>
    </source>
</evidence>
<sequence>MRNSWPELVFDQAKDTYETLHLWTQIVGKIKLSRMPWINHSWHVTLIVTPTGLTTGNLPAEKKHFQINFDFREHQLQILTSLGEEKSFPLAHHSVAAFYEKIMAALRELGIEIDIHKVPNELEVVIPFDQDEQHVTYEPQHAADLHTVLLSVNEVLTRFRAEFVGKCSPVHFFWGSFDLAVTRFSGRKAPQHPGGVPHLPDRVAQEAYSHEVSSCGFWPGSVGVPFAAFYSYMYPEPEGYKAAVVKPEAAYYHQTMGEFILPYDVVRQADDPAAMLLDFLQSTYRAGADLADWDRENLEQ</sequence>
<dbReference type="Proteomes" id="UP000479293">
    <property type="component" value="Unassembled WGS sequence"/>
</dbReference>
<name>A0A7C9BLK4_9BACT</name>
<dbReference type="InterPro" id="IPR046038">
    <property type="entry name" value="DUF5996"/>
</dbReference>
<dbReference type="RefSeq" id="WP_152762824.1">
    <property type="nucleotide sequence ID" value="NZ_WHLY01000002.1"/>
</dbReference>